<evidence type="ECO:0000313" key="1">
    <source>
        <dbReference type="EMBL" id="WNO47558.1"/>
    </source>
</evidence>
<sequence length="133" mass="15569">MKIELDLSDYFQDFVSKRLWKDTSGVAKVLPYILEDIFPDLSVLHLSDKRLVCLEDFQERRWKVWCSRDDSFDIAPSKTKGCGRDKDGVDILYDAKQKYDGVILVNTKDVKNVLVYWYDWKTLPVDDKGRVAL</sequence>
<dbReference type="EMBL" id="OR481006">
    <property type="protein sequence ID" value="WNO47558.1"/>
    <property type="molecule type" value="Genomic_DNA"/>
</dbReference>
<accession>A0AA96QZJ8</accession>
<name>A0AA96QZJ8_9CAUD</name>
<reference evidence="1" key="1">
    <citation type="submission" date="2023-08" db="EMBL/GenBank/DDBJ databases">
        <authorList>
            <person name="Nazir A."/>
        </authorList>
    </citation>
    <scope>NUCLEOTIDE SEQUENCE</scope>
</reference>
<organism evidence="1">
    <name type="scientific">Staphylococcus phage vB_VibM_10AMN12</name>
    <dbReference type="NCBI Taxonomy" id="3076785"/>
    <lineage>
        <taxon>Viruses</taxon>
        <taxon>Duplodnaviria</taxon>
        <taxon>Heunggongvirae</taxon>
        <taxon>Uroviricota</taxon>
        <taxon>Caudoviricetes</taxon>
    </lineage>
</organism>
<proteinExistence type="predicted"/>
<protein>
    <submittedName>
        <fullName evidence="1">Uncharacterized protein</fullName>
    </submittedName>
</protein>